<organism evidence="2 3">
    <name type="scientific">Octadecabacter dasysiphoniae</name>
    <dbReference type="NCBI Taxonomy" id="2909341"/>
    <lineage>
        <taxon>Bacteria</taxon>
        <taxon>Pseudomonadati</taxon>
        <taxon>Pseudomonadota</taxon>
        <taxon>Alphaproteobacteria</taxon>
        <taxon>Rhodobacterales</taxon>
        <taxon>Roseobacteraceae</taxon>
        <taxon>Octadecabacter</taxon>
    </lineage>
</organism>
<dbReference type="Pfam" id="PF00881">
    <property type="entry name" value="Nitroreductase"/>
    <property type="match status" value="1"/>
</dbReference>
<dbReference type="Proteomes" id="UP001200557">
    <property type="component" value="Unassembled WGS sequence"/>
</dbReference>
<dbReference type="SUPFAM" id="SSF55469">
    <property type="entry name" value="FMN-dependent nitroreductase-like"/>
    <property type="match status" value="1"/>
</dbReference>
<dbReference type="EMBL" id="JAKGAQ010000001">
    <property type="protein sequence ID" value="MCF2870369.1"/>
    <property type="molecule type" value="Genomic_DNA"/>
</dbReference>
<evidence type="ECO:0000259" key="1">
    <source>
        <dbReference type="Pfam" id="PF00881"/>
    </source>
</evidence>
<evidence type="ECO:0000313" key="3">
    <source>
        <dbReference type="Proteomes" id="UP001200557"/>
    </source>
</evidence>
<gene>
    <name evidence="2" type="ORF">L0664_04760</name>
</gene>
<evidence type="ECO:0000313" key="2">
    <source>
        <dbReference type="EMBL" id="MCF2870369.1"/>
    </source>
</evidence>
<protein>
    <submittedName>
        <fullName evidence="2">Nitroreductase family protein</fullName>
    </submittedName>
</protein>
<comment type="caution">
    <text evidence="2">The sequence shown here is derived from an EMBL/GenBank/DDBJ whole genome shotgun (WGS) entry which is preliminary data.</text>
</comment>
<feature type="domain" description="Nitroreductase" evidence="1">
    <location>
        <begin position="201"/>
        <end position="304"/>
    </location>
</feature>
<reference evidence="2 3" key="1">
    <citation type="submission" date="2022-01" db="EMBL/GenBank/DDBJ databases">
        <title>Octadecabacter sp. nov., isolated from a marine alga.</title>
        <authorList>
            <person name="Jin M.S."/>
            <person name="Kim H.M."/>
            <person name="Han D.M."/>
            <person name="Jung J.J."/>
            <person name="Jeon C.O."/>
        </authorList>
    </citation>
    <scope>NUCLEOTIDE SEQUENCE [LARGE SCALE GENOMIC DNA]</scope>
    <source>
        <strain evidence="2 3">G9-8</strain>
    </source>
</reference>
<dbReference type="InterPro" id="IPR000415">
    <property type="entry name" value="Nitroreductase-like"/>
</dbReference>
<keyword evidence="3" id="KW-1185">Reference proteome</keyword>
<sequence>MINQEIFAECVVRAGLAPTVHNIQPARWVRDGQVLSLFCDTNICLPVCDPTGAASALSCGAVLEGMVLALSAKGFEAAVTLTGNDTAPMQGLVAVAHLTVSAGAQDGLHHQLEHRFTWRGAFADDPVELFGWTRPDARLVMDHASRLWLAQRNDWASHEIMQDNEFRRELVSWMRLSDRHPRAGLDGMDRRALRMTKGQARGVRPSMLKFWPVLNWFGRTNSMTSQLDLTLSAPVIALFHRDIHENPVESGRAYLRMCLEAASLGLAGWPMAALSDYPTTRAEIHETFGIPSDRRLVQAVRFGKPTGVAPPRARRPLSEVVG</sequence>
<dbReference type="InterPro" id="IPR029479">
    <property type="entry name" value="Nitroreductase"/>
</dbReference>
<dbReference type="RefSeq" id="WP_235224473.1">
    <property type="nucleotide sequence ID" value="NZ_JAKGAQ010000001.1"/>
</dbReference>
<dbReference type="Gene3D" id="3.40.109.10">
    <property type="entry name" value="NADH Oxidase"/>
    <property type="match status" value="1"/>
</dbReference>
<name>A0ABS9CU58_9RHOB</name>
<accession>A0ABS9CU58</accession>
<proteinExistence type="predicted"/>